<evidence type="ECO:0008006" key="5">
    <source>
        <dbReference type="Google" id="ProtNLM"/>
    </source>
</evidence>
<evidence type="ECO:0000313" key="4">
    <source>
        <dbReference type="Proteomes" id="UP001550044"/>
    </source>
</evidence>
<feature type="chain" id="PRO_5047222679" description="DUF4333 domain-containing protein" evidence="2">
    <location>
        <begin position="23"/>
        <end position="204"/>
    </location>
</feature>
<proteinExistence type="predicted"/>
<dbReference type="RefSeq" id="WP_356711631.1">
    <property type="nucleotide sequence ID" value="NZ_JBEXIP010000029.1"/>
</dbReference>
<keyword evidence="4" id="KW-1185">Reference proteome</keyword>
<keyword evidence="2" id="KW-0732">Signal</keyword>
<evidence type="ECO:0000256" key="1">
    <source>
        <dbReference type="SAM" id="MobiDB-lite"/>
    </source>
</evidence>
<evidence type="ECO:0000256" key="2">
    <source>
        <dbReference type="SAM" id="SignalP"/>
    </source>
</evidence>
<reference evidence="3 4" key="1">
    <citation type="submission" date="2024-06" db="EMBL/GenBank/DDBJ databases">
        <title>The Natural Products Discovery Center: Release of the First 8490 Sequenced Strains for Exploring Actinobacteria Biosynthetic Diversity.</title>
        <authorList>
            <person name="Kalkreuter E."/>
            <person name="Kautsar S.A."/>
            <person name="Yang D."/>
            <person name="Bader C.D."/>
            <person name="Teijaro C.N."/>
            <person name="Fluegel L."/>
            <person name="Davis C.M."/>
            <person name="Simpson J.R."/>
            <person name="Lauterbach L."/>
            <person name="Steele A.D."/>
            <person name="Gui C."/>
            <person name="Meng S."/>
            <person name="Li G."/>
            <person name="Viehrig K."/>
            <person name="Ye F."/>
            <person name="Su P."/>
            <person name="Kiefer A.F."/>
            <person name="Nichols A."/>
            <person name="Cepeda A.J."/>
            <person name="Yan W."/>
            <person name="Fan B."/>
            <person name="Jiang Y."/>
            <person name="Adhikari A."/>
            <person name="Zheng C.-J."/>
            <person name="Schuster L."/>
            <person name="Cowan T.M."/>
            <person name="Smanski M.J."/>
            <person name="Chevrette M.G."/>
            <person name="De Carvalho L.P.S."/>
            <person name="Shen B."/>
        </authorList>
    </citation>
    <scope>NUCLEOTIDE SEQUENCE [LARGE SCALE GENOMIC DNA]</scope>
    <source>
        <strain evidence="3 4">NPDC005137</strain>
    </source>
</reference>
<feature type="region of interest" description="Disordered" evidence="1">
    <location>
        <begin position="20"/>
        <end position="61"/>
    </location>
</feature>
<name>A0ABV2UFY4_9ACTN</name>
<comment type="caution">
    <text evidence="3">The sequence shown here is derived from an EMBL/GenBank/DDBJ whole genome shotgun (WGS) entry which is preliminary data.</text>
</comment>
<accession>A0ABV2UFY4</accession>
<feature type="signal peptide" evidence="2">
    <location>
        <begin position="1"/>
        <end position="22"/>
    </location>
</feature>
<protein>
    <recommendedName>
        <fullName evidence="5">DUF4333 domain-containing protein</fullName>
    </recommendedName>
</protein>
<evidence type="ECO:0000313" key="3">
    <source>
        <dbReference type="EMBL" id="MET8436762.1"/>
    </source>
</evidence>
<dbReference type="PROSITE" id="PS51257">
    <property type="entry name" value="PROKAR_LIPOPROTEIN"/>
    <property type="match status" value="1"/>
</dbReference>
<sequence length="204" mass="21752">MRMKILVAVGVAGLLATGCAEGSSSSDEKAKQPPAPTVLPQKLTKPNAEPRPSPADDAPFDENLAYELRLKTLKMAQATGKTTAECPKGLESKSGTRATCTTTYDGLKVVWNVTIGKKSGWSDNVVEFNAVPDKGILTSDGVARLLYGNYRDSIDHARCNDIPKAVLVPLNVKTKYSCEVVFKGRTPGGLAEPVRVTDAGPRVH</sequence>
<dbReference type="Proteomes" id="UP001550044">
    <property type="component" value="Unassembled WGS sequence"/>
</dbReference>
<gene>
    <name evidence="3" type="ORF">ABZV61_29090</name>
</gene>
<dbReference type="EMBL" id="JBEXIP010000029">
    <property type="protein sequence ID" value="MET8436762.1"/>
    <property type="molecule type" value="Genomic_DNA"/>
</dbReference>
<organism evidence="3 4">
    <name type="scientific">Streptomyces sp. 900116325</name>
    <dbReference type="NCBI Taxonomy" id="3154295"/>
    <lineage>
        <taxon>Bacteria</taxon>
        <taxon>Bacillati</taxon>
        <taxon>Actinomycetota</taxon>
        <taxon>Actinomycetes</taxon>
        <taxon>Kitasatosporales</taxon>
        <taxon>Streptomycetaceae</taxon>
        <taxon>Streptomyces</taxon>
    </lineage>
</organism>